<dbReference type="AlphaFoldDB" id="A0AAQ3MB86"/>
<feature type="region of interest" description="Disordered" evidence="1">
    <location>
        <begin position="285"/>
        <end position="331"/>
    </location>
</feature>
<evidence type="ECO:0000256" key="1">
    <source>
        <dbReference type="SAM" id="MobiDB-lite"/>
    </source>
</evidence>
<dbReference type="Proteomes" id="UP001303373">
    <property type="component" value="Chromosome 6"/>
</dbReference>
<evidence type="ECO:0000313" key="3">
    <source>
        <dbReference type="Proteomes" id="UP001303373"/>
    </source>
</evidence>
<feature type="compositionally biased region" description="Acidic residues" evidence="1">
    <location>
        <begin position="309"/>
        <end position="321"/>
    </location>
</feature>
<feature type="compositionally biased region" description="Polar residues" evidence="1">
    <location>
        <begin position="292"/>
        <end position="303"/>
    </location>
</feature>
<evidence type="ECO:0000313" key="2">
    <source>
        <dbReference type="EMBL" id="WPH01742.1"/>
    </source>
</evidence>
<sequence length="518" mass="57495">MTHSSEQRQYRPVKPLAPEILGQVTLYLEQRLYQQGFSLLFSTLTAGTGYPSVAAHIPSLQHLVFASTLIVHPSVTTRTNAADRHAGANDALKYLRHVNELVGPRSSGLVTALRFANAGGFRASRRARLPPNDVAGEDDDELSKINSPLMEDSIWAKAEDFWSVVGWAFNCSVAHSERWKRWEVWLGLMVDILEADLAIAAETNDGENCLLSAYLSPFVNQGRSNKRRLMRALLADGSPKSLAEFGEVWKNETKLAKKKDEKAEMLQMRKRKKLDLDKEEYADYLDSDSENDGISTSKSQSRRPSLPLEDGDIEEEEDEPEGDQKDNSLTRLSSSIPLRQRFLALLSQYTTQHPALFLPPDELYDLYTEFTRPLPLPIFQLLILPAKRFLPPTSQISLTQTLLCALLATPGPPCQPQHLTQEIWQAKYALATATNSGAGDNAKLSLLIEDLLSALSKAGALKPGPEVLGFVTEGVLARETKAGFDARRKTGDKAKDEVEATKILKLSGVRMKTLVQML</sequence>
<name>A0AAQ3MB86_9PEZI</name>
<accession>A0AAQ3MB86</accession>
<organism evidence="2 3">
    <name type="scientific">Acrodontium crateriforme</name>
    <dbReference type="NCBI Taxonomy" id="150365"/>
    <lineage>
        <taxon>Eukaryota</taxon>
        <taxon>Fungi</taxon>
        <taxon>Dikarya</taxon>
        <taxon>Ascomycota</taxon>
        <taxon>Pezizomycotina</taxon>
        <taxon>Dothideomycetes</taxon>
        <taxon>Dothideomycetidae</taxon>
        <taxon>Mycosphaerellales</taxon>
        <taxon>Teratosphaeriaceae</taxon>
        <taxon>Acrodontium</taxon>
    </lineage>
</organism>
<dbReference type="EMBL" id="CP138585">
    <property type="protein sequence ID" value="WPH01742.1"/>
    <property type="molecule type" value="Genomic_DNA"/>
</dbReference>
<keyword evidence="3" id="KW-1185">Reference proteome</keyword>
<gene>
    <name evidence="2" type="ORF">R9X50_00459400</name>
</gene>
<reference evidence="2 3" key="1">
    <citation type="submission" date="2023-11" db="EMBL/GenBank/DDBJ databases">
        <title>An acidophilic fungus is an integral part of prey digestion in a carnivorous sundew plant.</title>
        <authorList>
            <person name="Tsai I.J."/>
        </authorList>
    </citation>
    <scope>NUCLEOTIDE SEQUENCE [LARGE SCALE GENOMIC DNA]</scope>
    <source>
        <strain evidence="2">169a</strain>
    </source>
</reference>
<protein>
    <submittedName>
        <fullName evidence="2">Uncharacterized protein</fullName>
    </submittedName>
</protein>
<proteinExistence type="predicted"/>